<comment type="caution">
    <text evidence="1">The sequence shown here is derived from an EMBL/GenBank/DDBJ whole genome shotgun (WGS) entry which is preliminary data.</text>
</comment>
<organism evidence="1 2">
    <name type="scientific">Nocardioides cavernae</name>
    <dbReference type="NCBI Taxonomy" id="1921566"/>
    <lineage>
        <taxon>Bacteria</taxon>
        <taxon>Bacillati</taxon>
        <taxon>Actinomycetota</taxon>
        <taxon>Actinomycetes</taxon>
        <taxon>Propionibacteriales</taxon>
        <taxon>Nocardioidaceae</taxon>
        <taxon>Nocardioides</taxon>
    </lineage>
</organism>
<proteinExistence type="predicted"/>
<protein>
    <submittedName>
        <fullName evidence="1">Uncharacterized protein</fullName>
    </submittedName>
</protein>
<dbReference type="RefSeq" id="WP_179620642.1">
    <property type="nucleotide sequence ID" value="NZ_JACCBW010000003.1"/>
</dbReference>
<evidence type="ECO:0000313" key="1">
    <source>
        <dbReference type="EMBL" id="NYE38013.1"/>
    </source>
</evidence>
<reference evidence="1 2" key="1">
    <citation type="submission" date="2020-07" db="EMBL/GenBank/DDBJ databases">
        <authorList>
            <person name="Partida-Martinez L."/>
            <person name="Huntemann M."/>
            <person name="Clum A."/>
            <person name="Wang J."/>
            <person name="Palaniappan K."/>
            <person name="Ritter S."/>
            <person name="Chen I.-M."/>
            <person name="Stamatis D."/>
            <person name="Reddy T."/>
            <person name="O'Malley R."/>
            <person name="Daum C."/>
            <person name="Shapiro N."/>
            <person name="Ivanova N."/>
            <person name="Kyrpides N."/>
            <person name="Woyke T."/>
        </authorList>
    </citation>
    <scope>NUCLEOTIDE SEQUENCE [LARGE SCALE GENOMIC DNA]</scope>
    <source>
        <strain evidence="1 2">AT2.17</strain>
    </source>
</reference>
<dbReference type="Proteomes" id="UP000549911">
    <property type="component" value="Unassembled WGS sequence"/>
</dbReference>
<keyword evidence="2" id="KW-1185">Reference proteome</keyword>
<dbReference type="AlphaFoldDB" id="A0A7Y9H5C1"/>
<name>A0A7Y9H5C1_9ACTN</name>
<dbReference type="EMBL" id="JACCBW010000003">
    <property type="protein sequence ID" value="NYE38013.1"/>
    <property type="molecule type" value="Genomic_DNA"/>
</dbReference>
<gene>
    <name evidence="1" type="ORF">F4692_003158</name>
</gene>
<reference evidence="1 2" key="2">
    <citation type="submission" date="2020-08" db="EMBL/GenBank/DDBJ databases">
        <title>The Agave Microbiome: Exploring the role of microbial communities in plant adaptations to desert environments.</title>
        <authorList>
            <person name="Partida-Martinez L.P."/>
        </authorList>
    </citation>
    <scope>NUCLEOTIDE SEQUENCE [LARGE SCALE GENOMIC DNA]</scope>
    <source>
        <strain evidence="1 2">AT2.17</strain>
    </source>
</reference>
<accession>A0A7Y9H5C1</accession>
<sequence length="120" mass="13385">MAENAYIDSAALHARALIDFFIKPKGFPSDIRRTDFAPDWTPAPDKAVARIKKDGWMLNKYLAHMTWERATPSAPSWNYPDLTEDVFDIAEAWCAHLAASDGDLSEYFAGQIKPARAALA</sequence>
<evidence type="ECO:0000313" key="2">
    <source>
        <dbReference type="Proteomes" id="UP000549911"/>
    </source>
</evidence>